<organism evidence="2 3">
    <name type="scientific">Micromonospora inyonensis</name>
    <dbReference type="NCBI Taxonomy" id="47866"/>
    <lineage>
        <taxon>Bacteria</taxon>
        <taxon>Bacillati</taxon>
        <taxon>Actinomycetota</taxon>
        <taxon>Actinomycetes</taxon>
        <taxon>Micromonosporales</taxon>
        <taxon>Micromonosporaceae</taxon>
        <taxon>Micromonospora</taxon>
    </lineage>
</organism>
<evidence type="ECO:0000313" key="2">
    <source>
        <dbReference type="EMBL" id="SCL21709.1"/>
    </source>
</evidence>
<gene>
    <name evidence="2" type="ORF">GA0074694_3120</name>
</gene>
<dbReference type="RefSeq" id="WP_091459301.1">
    <property type="nucleotide sequence ID" value="NZ_FMHU01000002.1"/>
</dbReference>
<proteinExistence type="predicted"/>
<accession>A0A1C6RWW9</accession>
<dbReference type="STRING" id="47866.GA0074694_3120"/>
<keyword evidence="3" id="KW-1185">Reference proteome</keyword>
<evidence type="ECO:0000313" key="3">
    <source>
        <dbReference type="Proteomes" id="UP000198906"/>
    </source>
</evidence>
<name>A0A1C6RWW9_9ACTN</name>
<dbReference type="Proteomes" id="UP000198906">
    <property type="component" value="Unassembled WGS sequence"/>
</dbReference>
<dbReference type="EMBL" id="FMHU01000002">
    <property type="protein sequence ID" value="SCL21709.1"/>
    <property type="molecule type" value="Genomic_DNA"/>
</dbReference>
<feature type="region of interest" description="Disordered" evidence="1">
    <location>
        <begin position="37"/>
        <end position="68"/>
    </location>
</feature>
<feature type="compositionally biased region" description="Low complexity" evidence="1">
    <location>
        <begin position="51"/>
        <end position="68"/>
    </location>
</feature>
<reference evidence="3" key="1">
    <citation type="submission" date="2016-06" db="EMBL/GenBank/DDBJ databases">
        <authorList>
            <person name="Varghese N."/>
        </authorList>
    </citation>
    <scope>NUCLEOTIDE SEQUENCE [LARGE SCALE GENOMIC DNA]</scope>
    <source>
        <strain evidence="3">DSM 46123</strain>
    </source>
</reference>
<dbReference type="AlphaFoldDB" id="A0A1C6RWW9"/>
<evidence type="ECO:0000256" key="1">
    <source>
        <dbReference type="SAM" id="MobiDB-lite"/>
    </source>
</evidence>
<sequence>MPDLVRIRDKSNSTEYSVGARRAEQLVERGGVEIVKDGDAADRLGRALPPSETTSKSKTSTASKESTR</sequence>
<protein>
    <submittedName>
        <fullName evidence="2">Uncharacterized protein</fullName>
    </submittedName>
</protein>